<feature type="transmembrane region" description="Helical" evidence="1">
    <location>
        <begin position="6"/>
        <end position="25"/>
    </location>
</feature>
<evidence type="ECO:0000256" key="1">
    <source>
        <dbReference type="SAM" id="Phobius"/>
    </source>
</evidence>
<feature type="transmembrane region" description="Helical" evidence="1">
    <location>
        <begin position="37"/>
        <end position="55"/>
    </location>
</feature>
<keyword evidence="1" id="KW-0812">Transmembrane</keyword>
<comment type="caution">
    <text evidence="2">The sequence shown here is derived from an EMBL/GenBank/DDBJ whole genome shotgun (WGS) entry which is preliminary data.</text>
</comment>
<accession>X1RM98</accession>
<organism evidence="2">
    <name type="scientific">marine sediment metagenome</name>
    <dbReference type="NCBI Taxonomy" id="412755"/>
    <lineage>
        <taxon>unclassified sequences</taxon>
        <taxon>metagenomes</taxon>
        <taxon>ecological metagenomes</taxon>
    </lineage>
</organism>
<feature type="non-terminal residue" evidence="2">
    <location>
        <position position="1"/>
    </location>
</feature>
<keyword evidence="1" id="KW-0472">Membrane</keyword>
<name>X1RM98_9ZZZZ</name>
<reference evidence="2" key="1">
    <citation type="journal article" date="2014" name="Front. Microbiol.">
        <title>High frequency of phylogenetically diverse reductive dehalogenase-homologous genes in deep subseafloor sedimentary metagenomes.</title>
        <authorList>
            <person name="Kawai M."/>
            <person name="Futagami T."/>
            <person name="Toyoda A."/>
            <person name="Takaki Y."/>
            <person name="Nishi S."/>
            <person name="Hori S."/>
            <person name="Arai W."/>
            <person name="Tsubouchi T."/>
            <person name="Morono Y."/>
            <person name="Uchiyama I."/>
            <person name="Ito T."/>
            <person name="Fujiyama A."/>
            <person name="Inagaki F."/>
            <person name="Takami H."/>
        </authorList>
    </citation>
    <scope>NUCLEOTIDE SEQUENCE</scope>
    <source>
        <strain evidence="2">Expedition CK06-06</strain>
    </source>
</reference>
<keyword evidence="1" id="KW-1133">Transmembrane helix</keyword>
<evidence type="ECO:0000313" key="2">
    <source>
        <dbReference type="EMBL" id="GAI81768.1"/>
    </source>
</evidence>
<sequence length="59" mass="6507">GIYMVNLEFLWMGVVELAVAGLLYATAGKTRSSKIRMFMYIGMTVLIVLAGYQLINAFG</sequence>
<protein>
    <submittedName>
        <fullName evidence="2">Uncharacterized protein</fullName>
    </submittedName>
</protein>
<gene>
    <name evidence="2" type="ORF">S12H4_21239</name>
</gene>
<dbReference type="AlphaFoldDB" id="X1RM98"/>
<proteinExistence type="predicted"/>
<dbReference type="EMBL" id="BARW01010893">
    <property type="protein sequence ID" value="GAI81768.1"/>
    <property type="molecule type" value="Genomic_DNA"/>
</dbReference>